<dbReference type="SUPFAM" id="SSF54637">
    <property type="entry name" value="Thioesterase/thiol ester dehydrase-isomerase"/>
    <property type="match status" value="1"/>
</dbReference>
<gene>
    <name evidence="1" type="ORF">IPL58_04605</name>
</gene>
<protein>
    <submittedName>
        <fullName evidence="1">DUF4442 domain-containing protein</fullName>
    </submittedName>
</protein>
<name>A0A9D7K0C3_9PROT</name>
<dbReference type="Gene3D" id="3.10.129.10">
    <property type="entry name" value="Hotdog Thioesterase"/>
    <property type="match status" value="1"/>
</dbReference>
<reference evidence="1" key="1">
    <citation type="submission" date="2020-10" db="EMBL/GenBank/DDBJ databases">
        <title>Connecting structure to function with the recovery of over 1000 high-quality activated sludge metagenome-assembled genomes encoding full-length rRNA genes using long-read sequencing.</title>
        <authorList>
            <person name="Singleton C.M."/>
            <person name="Petriglieri F."/>
            <person name="Kristensen J.M."/>
            <person name="Kirkegaard R.H."/>
            <person name="Michaelsen T.Y."/>
            <person name="Andersen M.H."/>
            <person name="Karst S.M."/>
            <person name="Dueholm M.S."/>
            <person name="Nielsen P.H."/>
            <person name="Albertsen M."/>
        </authorList>
    </citation>
    <scope>NUCLEOTIDE SEQUENCE</scope>
    <source>
        <strain evidence="1">Hirt_18-Q3-R61-65_BATAC.395</strain>
    </source>
</reference>
<comment type="caution">
    <text evidence="1">The sequence shown here is derived from an EMBL/GenBank/DDBJ whole genome shotgun (WGS) entry which is preliminary data.</text>
</comment>
<organism evidence="1 2">
    <name type="scientific">Candidatus Proximibacter danicus</name>
    <dbReference type="NCBI Taxonomy" id="2954365"/>
    <lineage>
        <taxon>Bacteria</taxon>
        <taxon>Pseudomonadati</taxon>
        <taxon>Pseudomonadota</taxon>
        <taxon>Betaproteobacteria</taxon>
        <taxon>Candidatus Proximibacter</taxon>
    </lineage>
</organism>
<dbReference type="EMBL" id="JADJUC010000003">
    <property type="protein sequence ID" value="MBK8523456.1"/>
    <property type="molecule type" value="Genomic_DNA"/>
</dbReference>
<dbReference type="Proteomes" id="UP000886689">
    <property type="component" value="Unassembled WGS sequence"/>
</dbReference>
<accession>A0A9D7K0C3</accession>
<proteinExistence type="predicted"/>
<dbReference type="AlphaFoldDB" id="A0A9D7K0C3"/>
<dbReference type="Pfam" id="PF14539">
    <property type="entry name" value="DUF4442"/>
    <property type="match status" value="1"/>
</dbReference>
<dbReference type="InterPro" id="IPR029069">
    <property type="entry name" value="HotDog_dom_sf"/>
</dbReference>
<evidence type="ECO:0000313" key="1">
    <source>
        <dbReference type="EMBL" id="MBK8523456.1"/>
    </source>
</evidence>
<sequence>MLPAYFWKRIPPRWQPALLRLGLNWFPAYRATGARLIEVSRDLKRIVVRLPLQRNTRNGAGTLFGGSLYSATDPIYTLLLYANLGPGYIVWDKSAAIRYRKPGREALTAEFLISEADIASVRADVARNGACDRTFTTCFRDAAGVVHTEVDKTVYVACKQHYKSRRPAQ</sequence>
<dbReference type="InterPro" id="IPR027961">
    <property type="entry name" value="DUF4442"/>
</dbReference>
<evidence type="ECO:0000313" key="2">
    <source>
        <dbReference type="Proteomes" id="UP000886689"/>
    </source>
</evidence>